<dbReference type="Pfam" id="PF13000">
    <property type="entry name" value="Acatn"/>
    <property type="match status" value="2"/>
</dbReference>
<feature type="transmembrane region" description="Helical" evidence="5">
    <location>
        <begin position="413"/>
        <end position="435"/>
    </location>
</feature>
<dbReference type="GO" id="GO:0008521">
    <property type="term" value="F:acetyl-CoA transmembrane transporter activity"/>
    <property type="evidence" value="ECO:0007669"/>
    <property type="project" value="InterPro"/>
</dbReference>
<dbReference type="GO" id="GO:0035348">
    <property type="term" value="P:acetyl-CoA transmembrane transport"/>
    <property type="evidence" value="ECO:0007669"/>
    <property type="project" value="InterPro"/>
</dbReference>
<dbReference type="SUPFAM" id="SSF103473">
    <property type="entry name" value="MFS general substrate transporter"/>
    <property type="match status" value="1"/>
</dbReference>
<feature type="transmembrane region" description="Helical" evidence="5">
    <location>
        <begin position="283"/>
        <end position="303"/>
    </location>
</feature>
<keyword evidence="2 5" id="KW-0812">Transmembrane</keyword>
<keyword evidence="4 5" id="KW-0472">Membrane</keyword>
<feature type="transmembrane region" description="Helical" evidence="5">
    <location>
        <begin position="48"/>
        <end position="67"/>
    </location>
</feature>
<evidence type="ECO:0000256" key="4">
    <source>
        <dbReference type="ARBA" id="ARBA00023136"/>
    </source>
</evidence>
<dbReference type="InterPro" id="IPR036259">
    <property type="entry name" value="MFS_trans_sf"/>
</dbReference>
<evidence type="ECO:0000313" key="7">
    <source>
        <dbReference type="Proteomes" id="UP000663828"/>
    </source>
</evidence>
<reference evidence="6" key="1">
    <citation type="submission" date="2021-02" db="EMBL/GenBank/DDBJ databases">
        <authorList>
            <person name="Nowell W R."/>
        </authorList>
    </citation>
    <scope>NUCLEOTIDE SEQUENCE</scope>
</reference>
<feature type="transmembrane region" description="Helical" evidence="5">
    <location>
        <begin position="310"/>
        <end position="330"/>
    </location>
</feature>
<organism evidence="6 7">
    <name type="scientific">Adineta ricciae</name>
    <name type="common">Rotifer</name>
    <dbReference type="NCBI Taxonomy" id="249248"/>
    <lineage>
        <taxon>Eukaryota</taxon>
        <taxon>Metazoa</taxon>
        <taxon>Spiralia</taxon>
        <taxon>Gnathifera</taxon>
        <taxon>Rotifera</taxon>
        <taxon>Eurotatoria</taxon>
        <taxon>Bdelloidea</taxon>
        <taxon>Adinetida</taxon>
        <taxon>Adinetidae</taxon>
        <taxon>Adineta</taxon>
    </lineage>
</organism>
<name>A0A814IS99_ADIRI</name>
<keyword evidence="3 5" id="KW-1133">Transmembrane helix</keyword>
<dbReference type="AlphaFoldDB" id="A0A814IS99"/>
<sequence length="474" mass="53571">MARGTHVALSSIFLILILYFLQGVNIGLATSIPIFLAVRGATWAHQSVFSFVYYPFSLKLFWAPLIDTIHIPRFGRRKTWLIPIQLCIAAILLLLSLYVDSFITASHVVWLAGMFFGLILLTASQDICVDGLAITLFSATNPQWTSTSQNVGQTLGHFSGFSFLLTLESANFTNKYIRQPLSLPFQTYGLFSLEYFIRFAALAFLAVTVGVAIFFHEKKEVPLTNKEDAHPLTISETYTAVIKLFKKKCMRQLAIISILAPTGLVATTYMTRVSLTKQGVPQANLALVEIPVTLVSVFSPLIIRHTKRPLIWFVRFYALYLLSAIPTAAYVYFTPQIISSSYYYPLLIVFLTCNEFFRVLRAAAQIGFFASISEERIGGTYMTLLATLSNFGFAMNSSAILYLSNWLPKKYDYVIAVSLCITLGVLWMVLSFRTIKRLQKLPRHKWYLFPEAIVDNTITLEKKDHRKLLDDETN</sequence>
<dbReference type="Proteomes" id="UP000663828">
    <property type="component" value="Unassembled WGS sequence"/>
</dbReference>
<evidence type="ECO:0000256" key="1">
    <source>
        <dbReference type="ARBA" id="ARBA00004141"/>
    </source>
</evidence>
<evidence type="ECO:0000256" key="3">
    <source>
        <dbReference type="ARBA" id="ARBA00022989"/>
    </source>
</evidence>
<dbReference type="EMBL" id="CAJNOR010000881">
    <property type="protein sequence ID" value="CAF1028167.1"/>
    <property type="molecule type" value="Genomic_DNA"/>
</dbReference>
<evidence type="ECO:0000256" key="5">
    <source>
        <dbReference type="SAM" id="Phobius"/>
    </source>
</evidence>
<dbReference type="InterPro" id="IPR024371">
    <property type="entry name" value="AcetylCoA_trans_1-like"/>
</dbReference>
<dbReference type="PANTHER" id="PTHR12778">
    <property type="entry name" value="SOLUTE CARRIER FAMILY 33 ACETYL-COA TRANSPORTER -RELATED"/>
    <property type="match status" value="1"/>
</dbReference>
<comment type="subcellular location">
    <subcellularLocation>
        <location evidence="1">Membrane</location>
        <topology evidence="1">Multi-pass membrane protein</topology>
    </subcellularLocation>
</comment>
<gene>
    <name evidence="6" type="ORF">XAT740_LOCUS14605</name>
</gene>
<feature type="transmembrane region" description="Helical" evidence="5">
    <location>
        <begin position="381"/>
        <end position="401"/>
    </location>
</feature>
<evidence type="ECO:0000313" key="6">
    <source>
        <dbReference type="EMBL" id="CAF1028167.1"/>
    </source>
</evidence>
<feature type="transmembrane region" description="Helical" evidence="5">
    <location>
        <begin position="342"/>
        <end position="360"/>
    </location>
</feature>
<comment type="caution">
    <text evidence="6">The sequence shown here is derived from an EMBL/GenBank/DDBJ whole genome shotgun (WGS) entry which is preliminary data.</text>
</comment>
<feature type="transmembrane region" description="Helical" evidence="5">
    <location>
        <begin position="253"/>
        <end position="271"/>
    </location>
</feature>
<feature type="transmembrane region" description="Helical" evidence="5">
    <location>
        <begin position="79"/>
        <end position="99"/>
    </location>
</feature>
<keyword evidence="7" id="KW-1185">Reference proteome</keyword>
<feature type="transmembrane region" description="Helical" evidence="5">
    <location>
        <begin position="195"/>
        <end position="215"/>
    </location>
</feature>
<dbReference type="Gene3D" id="1.20.1250.20">
    <property type="entry name" value="MFS general substrate transporter like domains"/>
    <property type="match status" value="1"/>
</dbReference>
<evidence type="ECO:0008006" key="8">
    <source>
        <dbReference type="Google" id="ProtNLM"/>
    </source>
</evidence>
<feature type="transmembrane region" description="Helical" evidence="5">
    <location>
        <begin position="12"/>
        <end position="36"/>
    </location>
</feature>
<dbReference type="GO" id="GO:0016020">
    <property type="term" value="C:membrane"/>
    <property type="evidence" value="ECO:0007669"/>
    <property type="project" value="UniProtKB-SubCell"/>
</dbReference>
<dbReference type="PANTHER" id="PTHR12778:SF9">
    <property type="entry name" value="ACETYL-COENZYME A TRANSPORTER 1"/>
    <property type="match status" value="1"/>
</dbReference>
<dbReference type="InterPro" id="IPR004752">
    <property type="entry name" value="AmpG_permease/AT-1"/>
</dbReference>
<evidence type="ECO:0000256" key="2">
    <source>
        <dbReference type="ARBA" id="ARBA00022692"/>
    </source>
</evidence>
<proteinExistence type="predicted"/>
<accession>A0A814IS99</accession>
<protein>
    <recommendedName>
        <fullName evidence="8">Acetyl-coenzyme A transporter 1</fullName>
    </recommendedName>
</protein>